<dbReference type="SUPFAM" id="SSF52266">
    <property type="entry name" value="SGNH hydrolase"/>
    <property type="match status" value="1"/>
</dbReference>
<dbReference type="InterPro" id="IPR005181">
    <property type="entry name" value="SASA"/>
</dbReference>
<gene>
    <name evidence="3" type="ORF">AREALGSMS7_03055</name>
</gene>
<sequence>MIPATISNAYGQIKPAQIFTDHMVLQRDMEIPVWGFAKPGDVISVQIESHKTTTTTDSNGRWKCKLPSMPAGGPYKMSIQSISDAILISDVMIGEVWFASGQSNMEHNLGGWPWIPHSQIKNYEQELKDLDYPQIRMFTVPKLASPVEMDDLRGGIWELPTLNTLPSFSASAWFFAKELTKDLGVSVGIIHSSWGGTAIAPWMDRQALKTFENDISVPEVPKSFNRDKWVEDANTSWSSYIAFRERISNSGLDRVSFLSNSSQSEAPWKVLKKITEPDGTSSSWIWLKKELHLSDSTNSMEWCLELGYLNRQAHVFLNGLEIGYFLYPKKAKIELPPNTLKKGKNVILIRIAQPWGIPKVEGNKFTLISNTDKKKIDITNNWWILKPEVSPKPHGKLNIGSATYLFNGMVAPVIPYAIRGFLWNQGESDAGRSDFYKKAFPALITEWRKRWGKADIPFIFVQSTNYQPSWSKPEESWSRASLRLAQAEALTLPNTSMVVSMDIGDKYDVHPANKQDFGYRMAIQALSKVYGKDIQSDGPRYKSHFIQGNTLIVNLEEVNGLLSSTHNDSICGFELAGKEGEFYDAQARIHGDQIYIASKKIESPIEVRYAWSDNPECFIYDSEELPLAPFSTVY</sequence>
<dbReference type="GO" id="GO:0005975">
    <property type="term" value="P:carbohydrate metabolic process"/>
    <property type="evidence" value="ECO:0007669"/>
    <property type="project" value="TreeGrafter"/>
</dbReference>
<dbReference type="AlphaFoldDB" id="A0A221UZF7"/>
<dbReference type="KEGG" id="aalg:AREALGSMS7_03055"/>
<feature type="domain" description="Sialate O-acetylesterase" evidence="2">
    <location>
        <begin position="417"/>
        <end position="523"/>
    </location>
</feature>
<dbReference type="Pfam" id="PF03629">
    <property type="entry name" value="SASA"/>
    <property type="match status" value="1"/>
</dbReference>
<proteinExistence type="predicted"/>
<evidence type="ECO:0000313" key="4">
    <source>
        <dbReference type="Proteomes" id="UP000204551"/>
    </source>
</evidence>
<reference evidence="3 4" key="1">
    <citation type="submission" date="2017-07" db="EMBL/GenBank/DDBJ databases">
        <title>Genome Sequence of Arenibacter algicola Strain SMS7 Isolated from a culture of the Diatom Skeletonema marinoi.</title>
        <authorList>
            <person name="Topel M."/>
            <person name="Pinder M.I.M."/>
            <person name="Johansson O.N."/>
            <person name="Kourtchenko O."/>
            <person name="Godhe A."/>
            <person name="Clarke A.K."/>
        </authorList>
    </citation>
    <scope>NUCLEOTIDE SEQUENCE [LARGE SCALE GENOMIC DNA]</scope>
    <source>
        <strain evidence="3 4">SMS7</strain>
    </source>
</reference>
<dbReference type="InterPro" id="IPR036514">
    <property type="entry name" value="SGNH_hydro_sf"/>
</dbReference>
<name>A0A221UZF7_9FLAO</name>
<dbReference type="Gene3D" id="3.40.50.1110">
    <property type="entry name" value="SGNH hydrolase"/>
    <property type="match status" value="2"/>
</dbReference>
<accession>A0A221UZF7</accession>
<dbReference type="PANTHER" id="PTHR22901:SF0">
    <property type="entry name" value="SIALATE O-ACETYLESTERASE"/>
    <property type="match status" value="1"/>
</dbReference>
<dbReference type="InterPro" id="IPR039329">
    <property type="entry name" value="SIAE"/>
</dbReference>
<organism evidence="3 4">
    <name type="scientific">Arenibacter algicola</name>
    <dbReference type="NCBI Taxonomy" id="616991"/>
    <lineage>
        <taxon>Bacteria</taxon>
        <taxon>Pseudomonadati</taxon>
        <taxon>Bacteroidota</taxon>
        <taxon>Flavobacteriia</taxon>
        <taxon>Flavobacteriales</taxon>
        <taxon>Flavobacteriaceae</taxon>
        <taxon>Arenibacter</taxon>
    </lineage>
</organism>
<evidence type="ECO:0000313" key="3">
    <source>
        <dbReference type="EMBL" id="ASO06486.1"/>
    </source>
</evidence>
<dbReference type="InterPro" id="IPR008979">
    <property type="entry name" value="Galactose-bd-like_sf"/>
</dbReference>
<evidence type="ECO:0000256" key="1">
    <source>
        <dbReference type="ARBA" id="ARBA00022801"/>
    </source>
</evidence>
<dbReference type="PANTHER" id="PTHR22901">
    <property type="entry name" value="SIALATE O-ACETYLESTERASE"/>
    <property type="match status" value="1"/>
</dbReference>
<evidence type="ECO:0000259" key="2">
    <source>
        <dbReference type="Pfam" id="PF03629"/>
    </source>
</evidence>
<keyword evidence="1" id="KW-0378">Hydrolase</keyword>
<protein>
    <submittedName>
        <fullName evidence="3">Carbohydrate esterase, sialic acid-specific acetylesterase</fullName>
    </submittedName>
</protein>
<dbReference type="EMBL" id="CP022515">
    <property type="protein sequence ID" value="ASO06486.1"/>
    <property type="molecule type" value="Genomic_DNA"/>
</dbReference>
<dbReference type="GO" id="GO:0001681">
    <property type="term" value="F:sialate O-acetylesterase activity"/>
    <property type="evidence" value="ECO:0007669"/>
    <property type="project" value="InterPro"/>
</dbReference>
<dbReference type="SUPFAM" id="SSF49785">
    <property type="entry name" value="Galactose-binding domain-like"/>
    <property type="match status" value="1"/>
</dbReference>
<dbReference type="Proteomes" id="UP000204551">
    <property type="component" value="Chromosome"/>
</dbReference>